<keyword evidence="2" id="KW-0378">Hydrolase</keyword>
<protein>
    <submittedName>
        <fullName evidence="2">Ferri-bacillibactin esterase BesA</fullName>
        <ecNumber evidence="2">3.1.-.-</ecNumber>
    </submittedName>
</protein>
<dbReference type="RefSeq" id="WP_115169739.1">
    <property type="nucleotide sequence ID" value="NZ_UGYW01000002.1"/>
</dbReference>
<evidence type="ECO:0000313" key="3">
    <source>
        <dbReference type="Proteomes" id="UP000254893"/>
    </source>
</evidence>
<feature type="signal peptide" evidence="1">
    <location>
        <begin position="1"/>
        <end position="20"/>
    </location>
</feature>
<dbReference type="AlphaFoldDB" id="A0A380BS41"/>
<dbReference type="Gene3D" id="3.40.50.1820">
    <property type="entry name" value="alpha/beta hydrolase"/>
    <property type="match status" value="1"/>
</dbReference>
<sequence>MRGLLLLFFAKVIFSNITFAQTYSQLNKSDTVTISSAIFQKERKIIITKSKEIKNGNTNNNCILYLDANFKNLNGIFLQSANNLIANNEIPPSYLIGVIHQDRNTELLEKDKLLRFISEEVIPWLEKEYNISKRITIAGHSFGAYFATYAFLKNNNLFNSCIALSPAYWPNKEDVLKLMDQEVKNNSVGGDFYLLVGDKRWDEISLRHYVFKAFEILNHTKAVRFKFNDLDGFSHNATTTVGFGLGLGFVYDEWEWENILEEQEDRLKSFPDFWGHLEIKADALFHLKRVSEAKTVYKEALKVVPKDEDLSKKKKEQILKRIKSKIKNCH</sequence>
<dbReference type="InterPro" id="IPR029058">
    <property type="entry name" value="AB_hydrolase_fold"/>
</dbReference>
<proteinExistence type="predicted"/>
<dbReference type="GO" id="GO:0016787">
    <property type="term" value="F:hydrolase activity"/>
    <property type="evidence" value="ECO:0007669"/>
    <property type="project" value="UniProtKB-KW"/>
</dbReference>
<evidence type="ECO:0000256" key="1">
    <source>
        <dbReference type="SAM" id="SignalP"/>
    </source>
</evidence>
<dbReference type="InterPro" id="IPR050583">
    <property type="entry name" value="Mycobacterial_A85_antigen"/>
</dbReference>
<accession>A0A380BS41</accession>
<dbReference type="PANTHER" id="PTHR48098:SF6">
    <property type="entry name" value="FERRI-BACILLIBACTIN ESTERASE BESA"/>
    <property type="match status" value="1"/>
</dbReference>
<feature type="chain" id="PRO_5016979760" evidence="1">
    <location>
        <begin position="21"/>
        <end position="330"/>
    </location>
</feature>
<dbReference type="EMBL" id="UGYW01000002">
    <property type="protein sequence ID" value="SUJ06117.1"/>
    <property type="molecule type" value="Genomic_DNA"/>
</dbReference>
<dbReference type="Pfam" id="PF00756">
    <property type="entry name" value="Esterase"/>
    <property type="match status" value="1"/>
</dbReference>
<dbReference type="InterPro" id="IPR000801">
    <property type="entry name" value="Esterase-like"/>
</dbReference>
<evidence type="ECO:0000313" key="2">
    <source>
        <dbReference type="EMBL" id="SUJ06117.1"/>
    </source>
</evidence>
<dbReference type="EC" id="3.1.-.-" evidence="2"/>
<gene>
    <name evidence="2" type="primary">besA</name>
    <name evidence="2" type="ORF">NCTC11388_01608</name>
</gene>
<name>A0A380BS41_SPHSI</name>
<organism evidence="2 3">
    <name type="scientific">Sphingobacterium spiritivorum</name>
    <name type="common">Flavobacterium spiritivorum</name>
    <dbReference type="NCBI Taxonomy" id="258"/>
    <lineage>
        <taxon>Bacteria</taxon>
        <taxon>Pseudomonadati</taxon>
        <taxon>Bacteroidota</taxon>
        <taxon>Sphingobacteriia</taxon>
        <taxon>Sphingobacteriales</taxon>
        <taxon>Sphingobacteriaceae</taxon>
        <taxon>Sphingobacterium</taxon>
    </lineage>
</organism>
<reference evidence="2 3" key="1">
    <citation type="submission" date="2018-06" db="EMBL/GenBank/DDBJ databases">
        <authorList>
            <consortium name="Pathogen Informatics"/>
            <person name="Doyle S."/>
        </authorList>
    </citation>
    <scope>NUCLEOTIDE SEQUENCE [LARGE SCALE GENOMIC DNA]</scope>
    <source>
        <strain evidence="2 3">NCTC11388</strain>
    </source>
</reference>
<dbReference type="Proteomes" id="UP000254893">
    <property type="component" value="Unassembled WGS sequence"/>
</dbReference>
<dbReference type="PANTHER" id="PTHR48098">
    <property type="entry name" value="ENTEROCHELIN ESTERASE-RELATED"/>
    <property type="match status" value="1"/>
</dbReference>
<keyword evidence="1" id="KW-0732">Signal</keyword>
<dbReference type="SUPFAM" id="SSF53474">
    <property type="entry name" value="alpha/beta-Hydrolases"/>
    <property type="match status" value="1"/>
</dbReference>